<gene>
    <name evidence="2" type="ORF">UFOPK2761_02549</name>
</gene>
<keyword evidence="1" id="KW-0472">Membrane</keyword>
<proteinExistence type="predicted"/>
<reference evidence="2" key="1">
    <citation type="submission" date="2020-05" db="EMBL/GenBank/DDBJ databases">
        <authorList>
            <person name="Chiriac C."/>
            <person name="Salcher M."/>
            <person name="Ghai R."/>
            <person name="Kavagutti S V."/>
        </authorList>
    </citation>
    <scope>NUCLEOTIDE SEQUENCE</scope>
</reference>
<protein>
    <submittedName>
        <fullName evidence="2">Unannotated protein</fullName>
    </submittedName>
</protein>
<feature type="transmembrane region" description="Helical" evidence="1">
    <location>
        <begin position="12"/>
        <end position="31"/>
    </location>
</feature>
<dbReference type="EMBL" id="CAEZYQ010000022">
    <property type="protein sequence ID" value="CAB4759634.1"/>
    <property type="molecule type" value="Genomic_DNA"/>
</dbReference>
<keyword evidence="1" id="KW-0812">Transmembrane</keyword>
<keyword evidence="1" id="KW-1133">Transmembrane helix</keyword>
<name>A0A6J6UKE0_9ZZZZ</name>
<feature type="transmembrane region" description="Helical" evidence="1">
    <location>
        <begin position="38"/>
        <end position="64"/>
    </location>
</feature>
<accession>A0A6J6UKE0</accession>
<dbReference type="AlphaFoldDB" id="A0A6J6UKE0"/>
<evidence type="ECO:0000256" key="1">
    <source>
        <dbReference type="SAM" id="Phobius"/>
    </source>
</evidence>
<organism evidence="2">
    <name type="scientific">freshwater metagenome</name>
    <dbReference type="NCBI Taxonomy" id="449393"/>
    <lineage>
        <taxon>unclassified sequences</taxon>
        <taxon>metagenomes</taxon>
        <taxon>ecological metagenomes</taxon>
    </lineage>
</organism>
<feature type="transmembrane region" description="Helical" evidence="1">
    <location>
        <begin position="84"/>
        <end position="103"/>
    </location>
</feature>
<evidence type="ECO:0000313" key="2">
    <source>
        <dbReference type="EMBL" id="CAB4759634.1"/>
    </source>
</evidence>
<sequence length="107" mass="11861">MDAYQFVVPTSLYVRLAIEAVVTLLLSGWLIAHWRRAWWSIIGSLAALAWAVEVAALAFGYSAYDDSAPGWASWIIDHSESLDWVRVVAMTVTVAALALLSRVPRRT</sequence>